<comment type="caution">
    <text evidence="2">The sequence shown here is derived from an EMBL/GenBank/DDBJ whole genome shotgun (WGS) entry which is preliminary data.</text>
</comment>
<dbReference type="Pfam" id="PF11716">
    <property type="entry name" value="MDMPI_N"/>
    <property type="match status" value="1"/>
</dbReference>
<proteinExistence type="predicted"/>
<accession>A0ABP8ZEV6</accession>
<name>A0ABP8ZEV6_9ACTN</name>
<dbReference type="Gene3D" id="1.20.120.450">
    <property type="entry name" value="dinb family like domain"/>
    <property type="match status" value="1"/>
</dbReference>
<dbReference type="RefSeq" id="WP_345529300.1">
    <property type="nucleotide sequence ID" value="NZ_BAABKN010000030.1"/>
</dbReference>
<dbReference type="InterPro" id="IPR024344">
    <property type="entry name" value="MDMPI_metal-binding"/>
</dbReference>
<keyword evidence="2" id="KW-0413">Isomerase</keyword>
<organism evidence="2 3">
    <name type="scientific">Nocardioides endophyticus</name>
    <dbReference type="NCBI Taxonomy" id="1353775"/>
    <lineage>
        <taxon>Bacteria</taxon>
        <taxon>Bacillati</taxon>
        <taxon>Actinomycetota</taxon>
        <taxon>Actinomycetes</taxon>
        <taxon>Propionibacteriales</taxon>
        <taxon>Nocardioidaceae</taxon>
        <taxon>Nocardioides</taxon>
    </lineage>
</organism>
<evidence type="ECO:0000259" key="1">
    <source>
        <dbReference type="Pfam" id="PF11716"/>
    </source>
</evidence>
<dbReference type="SUPFAM" id="SSF109854">
    <property type="entry name" value="DinB/YfiT-like putative metalloenzymes"/>
    <property type="match status" value="1"/>
</dbReference>
<sequence>MTSLASRTIAALRANHDTLAALAPTLTEAQLTAPSGASEWTVAQALSHLGSGAEITRQPIATAAGESVDVEDNQTIWARWDGSTPSEQASGFVEKDAAYLATVEALTPEQLEDLQIDLGFLPQPVPVEVALAMRLNEVANHAWDVRVGVDPAATVDADSAELLVELFAGPLAFLLGFSAKPDRAEQEVRLAIPGGGISITDAVTVSGEVSDPTATFGGTPEAVVRLLSGRLRAPYDAGVSVTGNVTLDDLRRVFPGY</sequence>
<dbReference type="EMBL" id="BAABKN010000030">
    <property type="protein sequence ID" value="GAA4754406.1"/>
    <property type="molecule type" value="Genomic_DNA"/>
</dbReference>
<feature type="domain" description="Mycothiol-dependent maleylpyruvate isomerase metal-binding" evidence="1">
    <location>
        <begin position="12"/>
        <end position="146"/>
    </location>
</feature>
<evidence type="ECO:0000313" key="3">
    <source>
        <dbReference type="Proteomes" id="UP001499882"/>
    </source>
</evidence>
<dbReference type="InterPro" id="IPR034660">
    <property type="entry name" value="DinB/YfiT-like"/>
</dbReference>
<keyword evidence="3" id="KW-1185">Reference proteome</keyword>
<gene>
    <name evidence="2" type="ORF">GCM10023350_44780</name>
</gene>
<reference evidence="3" key="1">
    <citation type="journal article" date="2019" name="Int. J. Syst. Evol. Microbiol.">
        <title>The Global Catalogue of Microorganisms (GCM) 10K type strain sequencing project: providing services to taxonomists for standard genome sequencing and annotation.</title>
        <authorList>
            <consortium name="The Broad Institute Genomics Platform"/>
            <consortium name="The Broad Institute Genome Sequencing Center for Infectious Disease"/>
            <person name="Wu L."/>
            <person name="Ma J."/>
        </authorList>
    </citation>
    <scope>NUCLEOTIDE SEQUENCE [LARGE SCALE GENOMIC DNA]</scope>
    <source>
        <strain evidence="3">JCM 18532</strain>
    </source>
</reference>
<dbReference type="Proteomes" id="UP001499882">
    <property type="component" value="Unassembled WGS sequence"/>
</dbReference>
<dbReference type="NCBIfam" id="TIGR03083">
    <property type="entry name" value="maleylpyruvate isomerase family mycothiol-dependent enzyme"/>
    <property type="match status" value="1"/>
</dbReference>
<evidence type="ECO:0000313" key="2">
    <source>
        <dbReference type="EMBL" id="GAA4754406.1"/>
    </source>
</evidence>
<dbReference type="GO" id="GO:0016853">
    <property type="term" value="F:isomerase activity"/>
    <property type="evidence" value="ECO:0007669"/>
    <property type="project" value="UniProtKB-KW"/>
</dbReference>
<protein>
    <submittedName>
        <fullName evidence="2">Maleylpyruvate isomerase family mycothiol-dependent enzyme</fullName>
    </submittedName>
</protein>
<dbReference type="InterPro" id="IPR017517">
    <property type="entry name" value="Maleyloyr_isom"/>
</dbReference>